<dbReference type="Proteomes" id="UP001597163">
    <property type="component" value="Unassembled WGS sequence"/>
</dbReference>
<proteinExistence type="predicted"/>
<reference evidence="2" key="1">
    <citation type="journal article" date="2019" name="Int. J. Syst. Evol. Microbiol.">
        <title>The Global Catalogue of Microorganisms (GCM) 10K type strain sequencing project: providing services to taxonomists for standard genome sequencing and annotation.</title>
        <authorList>
            <consortium name="The Broad Institute Genomics Platform"/>
            <consortium name="The Broad Institute Genome Sequencing Center for Infectious Disease"/>
            <person name="Wu L."/>
            <person name="Ma J."/>
        </authorList>
    </citation>
    <scope>NUCLEOTIDE SEQUENCE [LARGE SCALE GENOMIC DNA]</scope>
    <source>
        <strain evidence="2">CCUG 63246</strain>
    </source>
</reference>
<dbReference type="RefSeq" id="WP_311939770.1">
    <property type="nucleotide sequence ID" value="NZ_JAVSCK010000003.1"/>
</dbReference>
<evidence type="ECO:0000313" key="2">
    <source>
        <dbReference type="Proteomes" id="UP001597163"/>
    </source>
</evidence>
<name>A0ABW3RCQ2_9FLAO</name>
<gene>
    <name evidence="1" type="ORF">ACFQ2E_10650</name>
</gene>
<evidence type="ECO:0000313" key="1">
    <source>
        <dbReference type="EMBL" id="MFD1162878.1"/>
    </source>
</evidence>
<comment type="caution">
    <text evidence="1">The sequence shown here is derived from an EMBL/GenBank/DDBJ whole genome shotgun (WGS) entry which is preliminary data.</text>
</comment>
<accession>A0ABW3RCQ2</accession>
<protein>
    <submittedName>
        <fullName evidence="1">Uncharacterized protein</fullName>
    </submittedName>
</protein>
<sequence length="88" mass="10415">MKRNEFQVFCDQFIDLDFGQLQSVFDNAKIKDATKRNALKYLVLGGRDYSNSERKLAQDIGQYFIDHESQNKEYYQDRLKKIVKTIKG</sequence>
<dbReference type="EMBL" id="JBHTLJ010000003">
    <property type="protein sequence ID" value="MFD1162878.1"/>
    <property type="molecule type" value="Genomic_DNA"/>
</dbReference>
<keyword evidence="2" id="KW-1185">Reference proteome</keyword>
<organism evidence="1 2">
    <name type="scientific">Hwangdonia seohaensis</name>
    <dbReference type="NCBI Taxonomy" id="1240727"/>
    <lineage>
        <taxon>Bacteria</taxon>
        <taxon>Pseudomonadati</taxon>
        <taxon>Bacteroidota</taxon>
        <taxon>Flavobacteriia</taxon>
        <taxon>Flavobacteriales</taxon>
        <taxon>Flavobacteriaceae</taxon>
        <taxon>Hwangdonia</taxon>
    </lineage>
</organism>